<sequence length="90" mass="10515">MKVIKIGARWCNGCLVMRPRWQEIEEEIPDLETEYYDYDDFPEKMHRFGITEGVLPVFIFMNSHGVEITRVSGEVPKAKLVQLITENKAK</sequence>
<gene>
    <name evidence="2" type="ORF">A2264_05100</name>
</gene>
<organism evidence="2 3">
    <name type="scientific">candidate division WWE3 bacterium RIFOXYA2_FULL_46_9</name>
    <dbReference type="NCBI Taxonomy" id="1802636"/>
    <lineage>
        <taxon>Bacteria</taxon>
        <taxon>Katanobacteria</taxon>
    </lineage>
</organism>
<evidence type="ECO:0000313" key="3">
    <source>
        <dbReference type="Proteomes" id="UP000176614"/>
    </source>
</evidence>
<dbReference type="EMBL" id="MEVT01000004">
    <property type="protein sequence ID" value="OGC63723.1"/>
    <property type="molecule type" value="Genomic_DNA"/>
</dbReference>
<dbReference type="SUPFAM" id="SSF52833">
    <property type="entry name" value="Thioredoxin-like"/>
    <property type="match status" value="1"/>
</dbReference>
<name>A0A1F4W3X6_UNCKA</name>
<evidence type="ECO:0000259" key="1">
    <source>
        <dbReference type="Pfam" id="PF00085"/>
    </source>
</evidence>
<proteinExistence type="predicted"/>
<dbReference type="AlphaFoldDB" id="A0A1F4W3X6"/>
<dbReference type="Proteomes" id="UP000176614">
    <property type="component" value="Unassembled WGS sequence"/>
</dbReference>
<feature type="domain" description="Thioredoxin" evidence="1">
    <location>
        <begin position="3"/>
        <end position="85"/>
    </location>
</feature>
<dbReference type="Pfam" id="PF00085">
    <property type="entry name" value="Thioredoxin"/>
    <property type="match status" value="1"/>
</dbReference>
<protein>
    <recommendedName>
        <fullName evidence="1">Thioredoxin domain-containing protein</fullName>
    </recommendedName>
</protein>
<comment type="caution">
    <text evidence="2">The sequence shown here is derived from an EMBL/GenBank/DDBJ whole genome shotgun (WGS) entry which is preliminary data.</text>
</comment>
<dbReference type="CDD" id="cd02947">
    <property type="entry name" value="TRX_family"/>
    <property type="match status" value="1"/>
</dbReference>
<evidence type="ECO:0000313" key="2">
    <source>
        <dbReference type="EMBL" id="OGC63723.1"/>
    </source>
</evidence>
<reference evidence="2 3" key="1">
    <citation type="journal article" date="2016" name="Nat. Commun.">
        <title>Thousands of microbial genomes shed light on interconnected biogeochemical processes in an aquifer system.</title>
        <authorList>
            <person name="Anantharaman K."/>
            <person name="Brown C.T."/>
            <person name="Hug L.A."/>
            <person name="Sharon I."/>
            <person name="Castelle C.J."/>
            <person name="Probst A.J."/>
            <person name="Thomas B.C."/>
            <person name="Singh A."/>
            <person name="Wilkins M.J."/>
            <person name="Karaoz U."/>
            <person name="Brodie E.L."/>
            <person name="Williams K.H."/>
            <person name="Hubbard S.S."/>
            <person name="Banfield J.F."/>
        </authorList>
    </citation>
    <scope>NUCLEOTIDE SEQUENCE [LARGE SCALE GENOMIC DNA]</scope>
</reference>
<dbReference type="InterPro" id="IPR036249">
    <property type="entry name" value="Thioredoxin-like_sf"/>
</dbReference>
<dbReference type="InterPro" id="IPR013766">
    <property type="entry name" value="Thioredoxin_domain"/>
</dbReference>
<dbReference type="Gene3D" id="3.40.30.10">
    <property type="entry name" value="Glutaredoxin"/>
    <property type="match status" value="1"/>
</dbReference>
<accession>A0A1F4W3X6</accession>